<dbReference type="CDD" id="cd19172">
    <property type="entry name" value="SET_SETD2"/>
    <property type="match status" value="1"/>
</dbReference>
<keyword evidence="11" id="KW-0804">Transcription</keyword>
<evidence type="ECO:0000256" key="12">
    <source>
        <dbReference type="ARBA" id="ARBA00023242"/>
    </source>
</evidence>
<feature type="compositionally biased region" description="Polar residues" evidence="15">
    <location>
        <begin position="491"/>
        <end position="502"/>
    </location>
</feature>
<evidence type="ECO:0000256" key="11">
    <source>
        <dbReference type="ARBA" id="ARBA00023163"/>
    </source>
</evidence>
<dbReference type="OrthoDB" id="422362at2759"/>
<dbReference type="Proteomes" id="UP000886523">
    <property type="component" value="Unassembled WGS sequence"/>
</dbReference>
<comment type="subcellular location">
    <subcellularLocation>
        <location evidence="2">Chromosome</location>
    </subcellularLocation>
    <subcellularLocation>
        <location evidence="1">Nucleus</location>
    </subcellularLocation>
</comment>
<feature type="compositionally biased region" description="Low complexity" evidence="15">
    <location>
        <begin position="738"/>
        <end position="751"/>
    </location>
</feature>
<dbReference type="InterPro" id="IPR038190">
    <property type="entry name" value="SRI_sf"/>
</dbReference>
<sequence length="751" mass="83474">MRRKTHAVPVNPILISDLPRADEEALTTFVRIPGNTYQNSSIGKWKAQDEGTSCDCHYEPGRSEGYKACGEGSDCINRLTLVECIEGDCPSRSYCQNQRFQRRQYADIGVVQTEKKGFGLRALSDIPSDAFIYEYVGEVVQERELIRRMQKYAQEGIRHFYFMMLQKDEFIDATKKGDIGRFANHSCNPNCYVSKWFVGKRIRMGIFAKRKILKDEELTFNYNVDRYGHDAQECYCGEANCVGYIGGKTQTDIGGMDDLYIDALGITDDIERLSLKGSRKKKGRKLDEDFVPELKPIQEEEVPLICQAIRAASGSNKKMLPHLLTRLTISLDLDALRGIMRLRGFSLMNTLLEDHEDDPHIVKLILEAMYPWPLLNRNKVEDSHIEEPVKKCAKTNNEEIRTLAQRLLDLWAGLETAYRIPRRAMKIEDLEGQPIRVIPAAERPTKRPHIEDEDDADLVPAFKLNTVSKPLSAPLASPSSKATSATPALAQSQAQPQRSTGPTKEELNAIILRATEAAAARNAAVAAEAAAADAAIAAAAAVASTAPSAKPRSKHRGKDKDKNGGTPKKEKGKSVDLNKKLLKLVGEVVVKYMSRYRNDMNHDTFKKHAKELTHLITEKEKKSSSYQAGKIDSLSDEKRQKMKKFVHDYVKKVLKRLKAKSSSTERSSLLANGKGDALNGTSHGHGEALSSTPTGNEVDDMVLDILDDEDTANGHGDGDEEEIADEVGDDVDEPQNRSESPGSSMVMSPPP</sequence>
<dbReference type="InterPro" id="IPR050777">
    <property type="entry name" value="SET2_Histone-Lys_MeTrsfase"/>
</dbReference>
<dbReference type="PROSITE" id="PS50868">
    <property type="entry name" value="POST_SET"/>
    <property type="match status" value="1"/>
</dbReference>
<comment type="caution">
    <text evidence="19">The sequence shown here is derived from an EMBL/GenBank/DDBJ whole genome shotgun (WGS) entry which is preliminary data.</text>
</comment>
<dbReference type="PROSITE" id="PS50280">
    <property type="entry name" value="SET"/>
    <property type="match status" value="1"/>
</dbReference>
<dbReference type="SMART" id="SM00317">
    <property type="entry name" value="SET"/>
    <property type="match status" value="1"/>
</dbReference>
<evidence type="ECO:0000259" key="18">
    <source>
        <dbReference type="PROSITE" id="PS51215"/>
    </source>
</evidence>
<evidence type="ECO:0000256" key="10">
    <source>
        <dbReference type="ARBA" id="ARBA00023015"/>
    </source>
</evidence>
<keyword evidence="8" id="KW-0808">Transferase</keyword>
<dbReference type="GO" id="GO:0032259">
    <property type="term" value="P:methylation"/>
    <property type="evidence" value="ECO:0007669"/>
    <property type="project" value="UniProtKB-KW"/>
</dbReference>
<feature type="compositionally biased region" description="Low complexity" evidence="15">
    <location>
        <begin position="472"/>
        <end position="490"/>
    </location>
</feature>
<feature type="compositionally biased region" description="Polar residues" evidence="15">
    <location>
        <begin position="660"/>
        <end position="670"/>
    </location>
</feature>
<evidence type="ECO:0000256" key="3">
    <source>
        <dbReference type="ARBA" id="ARBA00012178"/>
    </source>
</evidence>
<keyword evidence="20" id="KW-1185">Reference proteome</keyword>
<dbReference type="InterPro" id="IPR003616">
    <property type="entry name" value="Post-SET_dom"/>
</dbReference>
<gene>
    <name evidence="19" type="ORF">BS47DRAFT_1340595</name>
</gene>
<feature type="region of interest" description="Disordered" evidence="15">
    <location>
        <begin position="472"/>
        <end position="503"/>
    </location>
</feature>
<feature type="domain" description="SET" evidence="16">
    <location>
        <begin position="106"/>
        <end position="223"/>
    </location>
</feature>
<dbReference type="EC" id="2.1.1.359" evidence="3"/>
<feature type="region of interest" description="Disordered" evidence="15">
    <location>
        <begin position="656"/>
        <end position="751"/>
    </location>
</feature>
<dbReference type="InterPro" id="IPR025788">
    <property type="entry name" value="Set2_fungi"/>
</dbReference>
<dbReference type="InterPro" id="IPR013257">
    <property type="entry name" value="SRI"/>
</dbReference>
<accession>A0A9P6B2Y0</accession>
<dbReference type="Pfam" id="PF00856">
    <property type="entry name" value="SET"/>
    <property type="match status" value="1"/>
</dbReference>
<dbReference type="Pfam" id="PF17907">
    <property type="entry name" value="AWS"/>
    <property type="match status" value="1"/>
</dbReference>
<feature type="compositionally biased region" description="Acidic residues" evidence="15">
    <location>
        <begin position="718"/>
        <end position="733"/>
    </location>
</feature>
<dbReference type="Pfam" id="PF08236">
    <property type="entry name" value="SRI"/>
    <property type="match status" value="1"/>
</dbReference>
<evidence type="ECO:0000256" key="14">
    <source>
        <dbReference type="ARBA" id="ARBA00047545"/>
    </source>
</evidence>
<keyword evidence="10" id="KW-0805">Transcription regulation</keyword>
<evidence type="ECO:0000256" key="1">
    <source>
        <dbReference type="ARBA" id="ARBA00004123"/>
    </source>
</evidence>
<dbReference type="PROSITE" id="PS51215">
    <property type="entry name" value="AWS"/>
    <property type="match status" value="1"/>
</dbReference>
<comment type="catalytic activity">
    <reaction evidence="14">
        <text>L-lysyl(36)-[histone H3] + 3 S-adenosyl-L-methionine = N(6),N(6),N(6)-trimethyl-L-lysyl(36)-[histone H3] + 3 S-adenosyl-L-homocysteine + 3 H(+)</text>
        <dbReference type="Rhea" id="RHEA:60324"/>
        <dbReference type="Rhea" id="RHEA-COMP:9785"/>
        <dbReference type="Rhea" id="RHEA-COMP:15536"/>
        <dbReference type="ChEBI" id="CHEBI:15378"/>
        <dbReference type="ChEBI" id="CHEBI:29969"/>
        <dbReference type="ChEBI" id="CHEBI:57856"/>
        <dbReference type="ChEBI" id="CHEBI:59789"/>
        <dbReference type="ChEBI" id="CHEBI:61961"/>
        <dbReference type="EC" id="2.1.1.359"/>
    </reaction>
</comment>
<evidence type="ECO:0000256" key="8">
    <source>
        <dbReference type="ARBA" id="ARBA00022679"/>
    </source>
</evidence>
<proteinExistence type="predicted"/>
<dbReference type="PROSITE" id="PS51568">
    <property type="entry name" value="SAM_MT43_SET2_1"/>
    <property type="match status" value="1"/>
</dbReference>
<evidence type="ECO:0000256" key="13">
    <source>
        <dbReference type="ARBA" id="ARBA00030091"/>
    </source>
</evidence>
<keyword evidence="5" id="KW-0158">Chromosome</keyword>
<dbReference type="PANTHER" id="PTHR22884">
    <property type="entry name" value="SET DOMAIN PROTEINS"/>
    <property type="match status" value="1"/>
</dbReference>
<dbReference type="InterPro" id="IPR006560">
    <property type="entry name" value="AWS_dom"/>
</dbReference>
<name>A0A9P6B2Y0_9AGAM</name>
<dbReference type="InterPro" id="IPR044437">
    <property type="entry name" value="SETD2/Set2_SET"/>
</dbReference>
<keyword evidence="6" id="KW-0678">Repressor</keyword>
<evidence type="ECO:0000256" key="6">
    <source>
        <dbReference type="ARBA" id="ARBA00022491"/>
    </source>
</evidence>
<organism evidence="19 20">
    <name type="scientific">Hydnum rufescens UP504</name>
    <dbReference type="NCBI Taxonomy" id="1448309"/>
    <lineage>
        <taxon>Eukaryota</taxon>
        <taxon>Fungi</taxon>
        <taxon>Dikarya</taxon>
        <taxon>Basidiomycota</taxon>
        <taxon>Agaricomycotina</taxon>
        <taxon>Agaricomycetes</taxon>
        <taxon>Cantharellales</taxon>
        <taxon>Hydnaceae</taxon>
        <taxon>Hydnum</taxon>
    </lineage>
</organism>
<keyword evidence="7" id="KW-0489">Methyltransferase</keyword>
<evidence type="ECO:0000256" key="2">
    <source>
        <dbReference type="ARBA" id="ARBA00004286"/>
    </source>
</evidence>
<evidence type="ECO:0000256" key="9">
    <source>
        <dbReference type="ARBA" id="ARBA00022691"/>
    </source>
</evidence>
<feature type="compositionally biased region" description="Acidic residues" evidence="15">
    <location>
        <begin position="697"/>
        <end position="711"/>
    </location>
</feature>
<dbReference type="SMART" id="SM00570">
    <property type="entry name" value="AWS"/>
    <property type="match status" value="1"/>
</dbReference>
<evidence type="ECO:0000256" key="4">
    <source>
        <dbReference type="ARBA" id="ARBA00018028"/>
    </source>
</evidence>
<dbReference type="GO" id="GO:0005634">
    <property type="term" value="C:nucleus"/>
    <property type="evidence" value="ECO:0007669"/>
    <property type="project" value="UniProtKB-SubCell"/>
</dbReference>
<feature type="domain" description="AWS" evidence="18">
    <location>
        <begin position="49"/>
        <end position="104"/>
    </location>
</feature>
<evidence type="ECO:0000313" key="19">
    <source>
        <dbReference type="EMBL" id="KAF9516701.1"/>
    </source>
</evidence>
<dbReference type="SMART" id="SM00508">
    <property type="entry name" value="PostSET"/>
    <property type="match status" value="1"/>
</dbReference>
<reference evidence="19" key="1">
    <citation type="journal article" date="2020" name="Nat. Commun.">
        <title>Large-scale genome sequencing of mycorrhizal fungi provides insights into the early evolution of symbiotic traits.</title>
        <authorList>
            <person name="Miyauchi S."/>
            <person name="Kiss E."/>
            <person name="Kuo A."/>
            <person name="Drula E."/>
            <person name="Kohler A."/>
            <person name="Sanchez-Garcia M."/>
            <person name="Morin E."/>
            <person name="Andreopoulos B."/>
            <person name="Barry K.W."/>
            <person name="Bonito G."/>
            <person name="Buee M."/>
            <person name="Carver A."/>
            <person name="Chen C."/>
            <person name="Cichocki N."/>
            <person name="Clum A."/>
            <person name="Culley D."/>
            <person name="Crous P.W."/>
            <person name="Fauchery L."/>
            <person name="Girlanda M."/>
            <person name="Hayes R.D."/>
            <person name="Keri Z."/>
            <person name="LaButti K."/>
            <person name="Lipzen A."/>
            <person name="Lombard V."/>
            <person name="Magnuson J."/>
            <person name="Maillard F."/>
            <person name="Murat C."/>
            <person name="Nolan M."/>
            <person name="Ohm R.A."/>
            <person name="Pangilinan J."/>
            <person name="Pereira M.F."/>
            <person name="Perotto S."/>
            <person name="Peter M."/>
            <person name="Pfister S."/>
            <person name="Riley R."/>
            <person name="Sitrit Y."/>
            <person name="Stielow J.B."/>
            <person name="Szollosi G."/>
            <person name="Zifcakova L."/>
            <person name="Stursova M."/>
            <person name="Spatafora J.W."/>
            <person name="Tedersoo L."/>
            <person name="Vaario L.M."/>
            <person name="Yamada A."/>
            <person name="Yan M."/>
            <person name="Wang P."/>
            <person name="Xu J."/>
            <person name="Bruns T."/>
            <person name="Baldrian P."/>
            <person name="Vilgalys R."/>
            <person name="Dunand C."/>
            <person name="Henrissat B."/>
            <person name="Grigoriev I.V."/>
            <person name="Hibbett D."/>
            <person name="Nagy L.G."/>
            <person name="Martin F.M."/>
        </authorList>
    </citation>
    <scope>NUCLEOTIDE SEQUENCE</scope>
    <source>
        <strain evidence="19">UP504</strain>
    </source>
</reference>
<evidence type="ECO:0000256" key="7">
    <source>
        <dbReference type="ARBA" id="ARBA00022603"/>
    </source>
</evidence>
<evidence type="ECO:0000259" key="16">
    <source>
        <dbReference type="PROSITE" id="PS50280"/>
    </source>
</evidence>
<dbReference type="EMBL" id="MU128937">
    <property type="protein sequence ID" value="KAF9516701.1"/>
    <property type="molecule type" value="Genomic_DNA"/>
</dbReference>
<protein>
    <recommendedName>
        <fullName evidence="4">Histone-lysine N-methyltransferase, H3 lysine-36 specific</fullName>
        <ecNumber evidence="3">2.1.1.359</ecNumber>
    </recommendedName>
    <alternativeName>
        <fullName evidence="13">SET domain-containing protein 2</fullName>
    </alternativeName>
</protein>
<evidence type="ECO:0000259" key="17">
    <source>
        <dbReference type="PROSITE" id="PS50868"/>
    </source>
</evidence>
<dbReference type="Gene3D" id="1.10.1740.100">
    <property type="entry name" value="Set2, Rpb1 interacting domain"/>
    <property type="match status" value="1"/>
</dbReference>
<evidence type="ECO:0000313" key="20">
    <source>
        <dbReference type="Proteomes" id="UP000886523"/>
    </source>
</evidence>
<dbReference type="Gene3D" id="2.170.270.10">
    <property type="entry name" value="SET domain"/>
    <property type="match status" value="1"/>
</dbReference>
<dbReference type="GO" id="GO:0140955">
    <property type="term" value="F:histone H3K36 trimethyltransferase activity"/>
    <property type="evidence" value="ECO:0007669"/>
    <property type="project" value="UniProtKB-EC"/>
</dbReference>
<dbReference type="GO" id="GO:0006355">
    <property type="term" value="P:regulation of DNA-templated transcription"/>
    <property type="evidence" value="ECO:0007669"/>
    <property type="project" value="InterPro"/>
</dbReference>
<dbReference type="InterPro" id="IPR001214">
    <property type="entry name" value="SET_dom"/>
</dbReference>
<keyword evidence="9" id="KW-0949">S-adenosyl-L-methionine</keyword>
<evidence type="ECO:0000256" key="15">
    <source>
        <dbReference type="SAM" id="MobiDB-lite"/>
    </source>
</evidence>
<feature type="compositionally biased region" description="Basic and acidic residues" evidence="15">
    <location>
        <begin position="558"/>
        <end position="575"/>
    </location>
</feature>
<feature type="region of interest" description="Disordered" evidence="15">
    <location>
        <begin position="543"/>
        <end position="575"/>
    </location>
</feature>
<dbReference type="InterPro" id="IPR046341">
    <property type="entry name" value="SET_dom_sf"/>
</dbReference>
<dbReference type="GO" id="GO:0005694">
    <property type="term" value="C:chromosome"/>
    <property type="evidence" value="ECO:0007669"/>
    <property type="project" value="UniProtKB-SubCell"/>
</dbReference>
<dbReference type="SUPFAM" id="SSF82199">
    <property type="entry name" value="SET domain"/>
    <property type="match status" value="1"/>
</dbReference>
<evidence type="ECO:0000256" key="5">
    <source>
        <dbReference type="ARBA" id="ARBA00022454"/>
    </source>
</evidence>
<feature type="domain" description="Post-SET" evidence="17">
    <location>
        <begin position="230"/>
        <end position="246"/>
    </location>
</feature>
<keyword evidence="12" id="KW-0539">Nucleus</keyword>
<dbReference type="AlphaFoldDB" id="A0A9P6B2Y0"/>